<dbReference type="PANTHER" id="PTHR15107">
    <property type="entry name" value="RETINOBLASTOMA BINDING PROTEIN 8"/>
    <property type="match status" value="1"/>
</dbReference>
<feature type="compositionally biased region" description="Basic and acidic residues" evidence="4">
    <location>
        <begin position="198"/>
        <end position="225"/>
    </location>
</feature>
<dbReference type="Proteomes" id="UP000054561">
    <property type="component" value="Unassembled WGS sequence"/>
</dbReference>
<dbReference type="VEuPathDB" id="PlasmoDB:AK88_03690"/>
<evidence type="ECO:0000256" key="4">
    <source>
        <dbReference type="SAM" id="MobiDB-lite"/>
    </source>
</evidence>
<dbReference type="PANTHER" id="PTHR15107:SF0">
    <property type="entry name" value="DNA ENDONUCLEASE ACTIVATOR CTP1 C-TERMINAL DOMAIN-CONTAINING PROTEIN"/>
    <property type="match status" value="1"/>
</dbReference>
<comment type="subcellular location">
    <subcellularLocation>
        <location evidence="1">Nucleus</location>
    </subcellularLocation>
</comment>
<accession>A0A0D9QIB7</accession>
<protein>
    <recommendedName>
        <fullName evidence="5">DNA endonuclease activator Ctp1 C-terminal domain-containing protein</fullName>
    </recommendedName>
</protein>
<proteinExistence type="predicted"/>
<evidence type="ECO:0000256" key="3">
    <source>
        <dbReference type="ARBA" id="ARBA00023242"/>
    </source>
</evidence>
<dbReference type="Pfam" id="PF08573">
    <property type="entry name" value="SAE2"/>
    <property type="match status" value="1"/>
</dbReference>
<keyword evidence="7" id="KW-1185">Reference proteome</keyword>
<evidence type="ECO:0000259" key="5">
    <source>
        <dbReference type="Pfam" id="PF08573"/>
    </source>
</evidence>
<keyword evidence="3" id="KW-0539">Nucleus</keyword>
<feature type="compositionally biased region" description="Low complexity" evidence="4">
    <location>
        <begin position="255"/>
        <end position="265"/>
    </location>
</feature>
<feature type="region of interest" description="Disordered" evidence="4">
    <location>
        <begin position="162"/>
        <end position="283"/>
    </location>
</feature>
<feature type="region of interest" description="Disordered" evidence="4">
    <location>
        <begin position="412"/>
        <end position="442"/>
    </location>
</feature>
<feature type="region of interest" description="Disordered" evidence="4">
    <location>
        <begin position="609"/>
        <end position="634"/>
    </location>
</feature>
<dbReference type="AlphaFoldDB" id="A0A0D9QIB7"/>
<dbReference type="GO" id="GO:0003684">
    <property type="term" value="F:damaged DNA binding"/>
    <property type="evidence" value="ECO:0007669"/>
    <property type="project" value="TreeGrafter"/>
</dbReference>
<feature type="compositionally biased region" description="Polar residues" evidence="4">
    <location>
        <begin position="414"/>
        <end position="425"/>
    </location>
</feature>
<name>A0A0D9QIB7_PLAFR</name>
<dbReference type="OrthoDB" id="378458at2759"/>
<evidence type="ECO:0000313" key="6">
    <source>
        <dbReference type="EMBL" id="KJP86683.1"/>
    </source>
</evidence>
<evidence type="ECO:0000256" key="1">
    <source>
        <dbReference type="ARBA" id="ARBA00004123"/>
    </source>
</evidence>
<reference evidence="6 7" key="1">
    <citation type="submission" date="2014-03" db="EMBL/GenBank/DDBJ databases">
        <title>The Genome Sequence of Plasmodium fragile nilgiri.</title>
        <authorList>
            <consortium name="The Broad Institute Genomics Platform"/>
            <consortium name="The Broad Institute Genome Sequencing Center for Infectious Disease"/>
            <person name="Neafsey D."/>
            <person name="Duraisingh M."/>
            <person name="Young S.K."/>
            <person name="Zeng Q."/>
            <person name="Gargeya S."/>
            <person name="Abouelleil A."/>
            <person name="Alvarado L."/>
            <person name="Chapman S.B."/>
            <person name="Gainer-Dewar J."/>
            <person name="Goldberg J."/>
            <person name="Griggs A."/>
            <person name="Gujja S."/>
            <person name="Hansen M."/>
            <person name="Howarth C."/>
            <person name="Imamovic A."/>
            <person name="Larimer J."/>
            <person name="Pearson M."/>
            <person name="Poon T.W."/>
            <person name="Priest M."/>
            <person name="Roberts A."/>
            <person name="Saif S."/>
            <person name="Shea T."/>
            <person name="Sykes S."/>
            <person name="Wortman J."/>
            <person name="Nusbaum C."/>
            <person name="Birren B."/>
        </authorList>
    </citation>
    <scope>NUCLEOTIDE SEQUENCE [LARGE SCALE GENOMIC DNA]</scope>
    <source>
        <strain evidence="7">nilgiri</strain>
    </source>
</reference>
<feature type="domain" description="DNA endonuclease activator Ctp1 C-terminal" evidence="5">
    <location>
        <begin position="572"/>
        <end position="659"/>
    </location>
</feature>
<evidence type="ECO:0000256" key="2">
    <source>
        <dbReference type="ARBA" id="ARBA00022763"/>
    </source>
</evidence>
<dbReference type="RefSeq" id="XP_012336723.1">
    <property type="nucleotide sequence ID" value="XM_012481300.1"/>
</dbReference>
<dbReference type="GeneID" id="24269004"/>
<sequence>MATFKSICEDALKERKENIGLERVLGRVFDELITEFKAKFIKKISFLIHEAKHNDSTLEIAQGGIQYKRGKYEIKQKELKGGKRHTNDTLGIYLSSFTDSKRKSLFEKIKKEIDDQEADDVTEGRSARNRLITNGLTTLGERKIYGMNEKVNLEDDGKKRADEVSVLDRKGRTGGSTRNELSDMQSKAGSRKSGKSARSKDAAGDGDAKGFEQFGKFDRVEKRNMSEQLSTSDMSERSHNTRASHKSRTSRVSGTSPASCTSRTSRTSRKTNHPKEDLCTLNGGSNKKGKDTYENIISKYTIKRLFSNRLHTDEMSDTHCGIDEHRANTLRSAHIDKARRYMLEPNGSGAKGEAQSSISNEWTKAQDKNYKIVKRDFDERSKRSAKSKANSLGSEHDPLDFLIAAEDNERKKLQQMSGRSHGNRNLQDKVEMKSNKGDPTSVDKSEQLFFEVIRGKRRKHLKGFECDDCKSFYEELCSDGSDGRKKYKRGVKHRPCNKHETSKPTLNELLLKKDRGKTSEGDNYTSRVSEYLNGNYTSSTQPHTVKSFGEMALVSSSRYLKSPEDSVDMDSGKYAENCIDKFMNKFEVKAENDNSLVKMDQVQEEEFYEVDDVDDAGEAEEAEERRKENKKKKLIQSFSRHRYHSKVNDSPKNFWSFDFFK</sequence>
<feature type="compositionally biased region" description="Acidic residues" evidence="4">
    <location>
        <begin position="609"/>
        <end position="622"/>
    </location>
</feature>
<evidence type="ECO:0000313" key="7">
    <source>
        <dbReference type="Proteomes" id="UP000054561"/>
    </source>
</evidence>
<dbReference type="EMBL" id="KQ001688">
    <property type="protein sequence ID" value="KJP86683.1"/>
    <property type="molecule type" value="Genomic_DNA"/>
</dbReference>
<dbReference type="InterPro" id="IPR033316">
    <property type="entry name" value="RBBP8-like"/>
</dbReference>
<feature type="compositionally biased region" description="Basic and acidic residues" evidence="4">
    <location>
        <begin position="162"/>
        <end position="171"/>
    </location>
</feature>
<feature type="compositionally biased region" description="Basic residues" evidence="4">
    <location>
        <begin position="240"/>
        <end position="249"/>
    </location>
</feature>
<keyword evidence="2" id="KW-0227">DNA damage</keyword>
<dbReference type="GO" id="GO:0005634">
    <property type="term" value="C:nucleus"/>
    <property type="evidence" value="ECO:0007669"/>
    <property type="project" value="UniProtKB-SubCell"/>
</dbReference>
<dbReference type="GO" id="GO:0010792">
    <property type="term" value="P:DNA double-strand break processing involved in repair via single-strand annealing"/>
    <property type="evidence" value="ECO:0007669"/>
    <property type="project" value="TreeGrafter"/>
</dbReference>
<dbReference type="InterPro" id="IPR013882">
    <property type="entry name" value="Ctp1_C"/>
</dbReference>
<feature type="compositionally biased region" description="Basic and acidic residues" evidence="4">
    <location>
        <begin position="426"/>
        <end position="442"/>
    </location>
</feature>
<organism evidence="6 7">
    <name type="scientific">Plasmodium fragile</name>
    <dbReference type="NCBI Taxonomy" id="5857"/>
    <lineage>
        <taxon>Eukaryota</taxon>
        <taxon>Sar</taxon>
        <taxon>Alveolata</taxon>
        <taxon>Apicomplexa</taxon>
        <taxon>Aconoidasida</taxon>
        <taxon>Haemosporida</taxon>
        <taxon>Plasmodiidae</taxon>
        <taxon>Plasmodium</taxon>
        <taxon>Plasmodium (Plasmodium)</taxon>
    </lineage>
</organism>
<dbReference type="OMA" id="NKDKHCN"/>
<gene>
    <name evidence="6" type="ORF">AK88_03690</name>
</gene>
<feature type="compositionally biased region" description="Polar residues" evidence="4">
    <location>
        <begin position="175"/>
        <end position="185"/>
    </location>
</feature>